<protein>
    <submittedName>
        <fullName evidence="1">Uncharacterized protein</fullName>
    </submittedName>
</protein>
<proteinExistence type="predicted"/>
<accession>A0A4Y7PKL5</accession>
<sequence length="104" mass="11552">MDVESRFYSVLNTNYIPDQAERVLVEDIILVQESEIFQLEAIIAPILQRLNSLKTSSKAHKALISQARRLPAELVAAIFLLCYVNGKPFGGSLRSHTLCISPPA</sequence>
<reference evidence="1 2" key="1">
    <citation type="submission" date="2018-06" db="EMBL/GenBank/DDBJ databases">
        <title>A transcriptomic atlas of mushroom development highlights an independent origin of complex multicellularity.</title>
        <authorList>
            <consortium name="DOE Joint Genome Institute"/>
            <person name="Krizsan K."/>
            <person name="Almasi E."/>
            <person name="Merenyi Z."/>
            <person name="Sahu N."/>
            <person name="Viragh M."/>
            <person name="Koszo T."/>
            <person name="Mondo S."/>
            <person name="Kiss B."/>
            <person name="Balint B."/>
            <person name="Kues U."/>
            <person name="Barry K."/>
            <person name="Hegedus J.C."/>
            <person name="Henrissat B."/>
            <person name="Johnson J."/>
            <person name="Lipzen A."/>
            <person name="Ohm R."/>
            <person name="Nagy I."/>
            <person name="Pangilinan J."/>
            <person name="Yan J."/>
            <person name="Xiong Y."/>
            <person name="Grigoriev I.V."/>
            <person name="Hibbett D.S."/>
            <person name="Nagy L.G."/>
        </authorList>
    </citation>
    <scope>NUCLEOTIDE SEQUENCE [LARGE SCALE GENOMIC DNA]</scope>
    <source>
        <strain evidence="1 2">SZMC22713</strain>
    </source>
</reference>
<gene>
    <name evidence="1" type="ORF">BD410DRAFT_777860</name>
</gene>
<name>A0A4Y7PKL5_9AGAM</name>
<dbReference type="OrthoDB" id="3248197at2759"/>
<dbReference type="EMBL" id="ML170267">
    <property type="protein sequence ID" value="TDL15648.1"/>
    <property type="molecule type" value="Genomic_DNA"/>
</dbReference>
<keyword evidence="2" id="KW-1185">Reference proteome</keyword>
<dbReference type="AlphaFoldDB" id="A0A4Y7PKL5"/>
<evidence type="ECO:0000313" key="2">
    <source>
        <dbReference type="Proteomes" id="UP000294933"/>
    </source>
</evidence>
<organism evidence="1 2">
    <name type="scientific">Rickenella mellea</name>
    <dbReference type="NCBI Taxonomy" id="50990"/>
    <lineage>
        <taxon>Eukaryota</taxon>
        <taxon>Fungi</taxon>
        <taxon>Dikarya</taxon>
        <taxon>Basidiomycota</taxon>
        <taxon>Agaricomycotina</taxon>
        <taxon>Agaricomycetes</taxon>
        <taxon>Hymenochaetales</taxon>
        <taxon>Rickenellaceae</taxon>
        <taxon>Rickenella</taxon>
    </lineage>
</organism>
<evidence type="ECO:0000313" key="1">
    <source>
        <dbReference type="EMBL" id="TDL15648.1"/>
    </source>
</evidence>
<dbReference type="VEuPathDB" id="FungiDB:BD410DRAFT_777860"/>
<dbReference type="Proteomes" id="UP000294933">
    <property type="component" value="Unassembled WGS sequence"/>
</dbReference>